<dbReference type="AlphaFoldDB" id="A0A0R1XBF9"/>
<dbReference type="GO" id="GO:0009117">
    <property type="term" value="P:nucleotide metabolic process"/>
    <property type="evidence" value="ECO:0007669"/>
    <property type="project" value="InterPro"/>
</dbReference>
<dbReference type="SUPFAM" id="SSF143856">
    <property type="entry name" value="DeoB insert domain-like"/>
    <property type="match status" value="1"/>
</dbReference>
<dbReference type="GO" id="GO:0043094">
    <property type="term" value="P:metabolic compound salvage"/>
    <property type="evidence" value="ECO:0007669"/>
    <property type="project" value="InterPro"/>
</dbReference>
<comment type="similarity">
    <text evidence="1">Belongs to the phosphopentomutase family.</text>
</comment>
<dbReference type="Pfam" id="PF01676">
    <property type="entry name" value="Metalloenzyme"/>
    <property type="match status" value="1"/>
</dbReference>
<reference evidence="6 7" key="1">
    <citation type="journal article" date="2015" name="Genome Announc.">
        <title>Expanding the biotechnology potential of lactobacilli through comparative genomics of 213 strains and associated genera.</title>
        <authorList>
            <person name="Sun Z."/>
            <person name="Harris H.M."/>
            <person name="McCann A."/>
            <person name="Guo C."/>
            <person name="Argimon S."/>
            <person name="Zhang W."/>
            <person name="Yang X."/>
            <person name="Jeffery I.B."/>
            <person name="Cooney J.C."/>
            <person name="Kagawa T.F."/>
            <person name="Liu W."/>
            <person name="Song Y."/>
            <person name="Salvetti E."/>
            <person name="Wrobel A."/>
            <person name="Rasinkangas P."/>
            <person name="Parkhill J."/>
            <person name="Rea M.C."/>
            <person name="O'Sullivan O."/>
            <person name="Ritari J."/>
            <person name="Douillard F.P."/>
            <person name="Paul Ross R."/>
            <person name="Yang R."/>
            <person name="Briner A.E."/>
            <person name="Felis G.E."/>
            <person name="de Vos W.M."/>
            <person name="Barrangou R."/>
            <person name="Klaenhammer T.R."/>
            <person name="Caufield P.W."/>
            <person name="Cui Y."/>
            <person name="Zhang H."/>
            <person name="O'Toole P.W."/>
        </authorList>
    </citation>
    <scope>NUCLEOTIDE SEQUENCE [LARGE SCALE GENOMIC DNA]</scope>
    <source>
        <strain evidence="6 7">DSM 6035</strain>
    </source>
</reference>
<name>A0A0R1XBF9_9LACO</name>
<dbReference type="OrthoDB" id="9769930at2"/>
<evidence type="ECO:0000259" key="5">
    <source>
        <dbReference type="Pfam" id="PF01676"/>
    </source>
</evidence>
<dbReference type="PANTHER" id="PTHR21110:SF0">
    <property type="entry name" value="PHOSPHOPENTOMUTASE"/>
    <property type="match status" value="1"/>
</dbReference>
<keyword evidence="2" id="KW-0479">Metal-binding</keyword>
<keyword evidence="3" id="KW-0464">Manganese</keyword>
<evidence type="ECO:0000256" key="2">
    <source>
        <dbReference type="ARBA" id="ARBA00022723"/>
    </source>
</evidence>
<dbReference type="InterPro" id="IPR010045">
    <property type="entry name" value="DeoB"/>
</dbReference>
<protein>
    <submittedName>
        <fullName evidence="6">Phosphopentomutase</fullName>
    </submittedName>
</protein>
<dbReference type="GO" id="GO:0005829">
    <property type="term" value="C:cytosol"/>
    <property type="evidence" value="ECO:0007669"/>
    <property type="project" value="TreeGrafter"/>
</dbReference>
<dbReference type="InterPro" id="IPR024052">
    <property type="entry name" value="Phosphopentomutase_DeoB_cap_sf"/>
</dbReference>
<comment type="caution">
    <text evidence="6">The sequence shown here is derived from an EMBL/GenBank/DDBJ whole genome shotgun (WGS) entry which is preliminary data.</text>
</comment>
<gene>
    <name evidence="6" type="ORF">FD32_GL000158</name>
</gene>
<evidence type="ECO:0000256" key="3">
    <source>
        <dbReference type="ARBA" id="ARBA00023211"/>
    </source>
</evidence>
<feature type="domain" description="Metalloenzyme" evidence="5">
    <location>
        <begin position="5"/>
        <end position="324"/>
    </location>
</feature>
<dbReference type="SUPFAM" id="SSF53649">
    <property type="entry name" value="Alkaline phosphatase-like"/>
    <property type="match status" value="1"/>
</dbReference>
<dbReference type="Gene3D" id="3.40.720.10">
    <property type="entry name" value="Alkaline Phosphatase, subunit A"/>
    <property type="match status" value="2"/>
</dbReference>
<dbReference type="RefSeq" id="WP_156410638.1">
    <property type="nucleotide sequence ID" value="NZ_AZGM01000067.1"/>
</dbReference>
<accession>A0A0R1XBF9</accession>
<dbReference type="Proteomes" id="UP000051412">
    <property type="component" value="Unassembled WGS sequence"/>
</dbReference>
<dbReference type="PANTHER" id="PTHR21110">
    <property type="entry name" value="PHOSPHOPENTOMUTASE"/>
    <property type="match status" value="1"/>
</dbReference>
<dbReference type="GO" id="GO:0000287">
    <property type="term" value="F:magnesium ion binding"/>
    <property type="evidence" value="ECO:0007669"/>
    <property type="project" value="InterPro"/>
</dbReference>
<dbReference type="GO" id="GO:0008973">
    <property type="term" value="F:phosphopentomutase activity"/>
    <property type="evidence" value="ECO:0007669"/>
    <property type="project" value="InterPro"/>
</dbReference>
<evidence type="ECO:0000313" key="7">
    <source>
        <dbReference type="Proteomes" id="UP000051412"/>
    </source>
</evidence>
<evidence type="ECO:0000313" key="6">
    <source>
        <dbReference type="EMBL" id="KRM27061.1"/>
    </source>
</evidence>
<proteinExistence type="inferred from homology"/>
<dbReference type="InterPro" id="IPR006124">
    <property type="entry name" value="Metalloenzyme"/>
</dbReference>
<dbReference type="STRING" id="1423782.FD32_GL000158"/>
<keyword evidence="7" id="KW-1185">Reference proteome</keyword>
<sequence>MRTYKRVIMVVISGLGIGPAPDAGKFMDRGADTVGDLNAHFRARLQLPNLSRLGLARLHPLYQAAPEILDHTQQWRVRPRAVGKSRLEGYWELLGVPTTTELTALPRGLAPELIQEIARFAGHPVLVNRPYSRPRLLLDWGTRAVAAGAILVATSGGADLVLTAHENLVPPPELERVGHFARDLLDRQAGLRIGQVVTVPFTGRTPVDFTYRLTDRHEYNMAVPHATLLDQLRAAGIYVNTDPQTLTENGLQVVQLGKAAMAGERRDPEKMGQALMAADARLGEIIPQVTNQDLLVVTADYGAAPDFPGDGPTREWLPLLVYSPLGDDWRWTPRLLGDISIIVKDSFGLK</sequence>
<dbReference type="EMBL" id="AZGM01000067">
    <property type="protein sequence ID" value="KRM27061.1"/>
    <property type="molecule type" value="Genomic_DNA"/>
</dbReference>
<dbReference type="PATRIC" id="fig|1423782.4.peg.157"/>
<organism evidence="6 7">
    <name type="scientific">Limosilactobacillus panis DSM 6035</name>
    <dbReference type="NCBI Taxonomy" id="1423782"/>
    <lineage>
        <taxon>Bacteria</taxon>
        <taxon>Bacillati</taxon>
        <taxon>Bacillota</taxon>
        <taxon>Bacilli</taxon>
        <taxon>Lactobacillales</taxon>
        <taxon>Lactobacillaceae</taxon>
        <taxon>Limosilactobacillus</taxon>
    </lineage>
</organism>
<dbReference type="InterPro" id="IPR017850">
    <property type="entry name" value="Alkaline_phosphatase_core_sf"/>
</dbReference>
<evidence type="ECO:0000256" key="4">
    <source>
        <dbReference type="ARBA" id="ARBA00023235"/>
    </source>
</evidence>
<evidence type="ECO:0000256" key="1">
    <source>
        <dbReference type="ARBA" id="ARBA00010373"/>
    </source>
</evidence>
<keyword evidence="4" id="KW-0413">Isomerase</keyword>